<feature type="transmembrane region" description="Helical" evidence="1">
    <location>
        <begin position="37"/>
        <end position="53"/>
    </location>
</feature>
<feature type="transmembrane region" description="Helical" evidence="1">
    <location>
        <begin position="7"/>
        <end position="25"/>
    </location>
</feature>
<evidence type="ECO:0000313" key="4">
    <source>
        <dbReference type="Proteomes" id="UP000031014"/>
    </source>
</evidence>
<proteinExistence type="predicted"/>
<feature type="transmembrane region" description="Helical" evidence="1">
    <location>
        <begin position="136"/>
        <end position="155"/>
    </location>
</feature>
<dbReference type="GO" id="GO:0004175">
    <property type="term" value="F:endopeptidase activity"/>
    <property type="evidence" value="ECO:0007669"/>
    <property type="project" value="UniProtKB-ARBA"/>
</dbReference>
<sequence>MRFLKNVFLFFLASLLLMLTIMFLNDMFHLGISDNDIDIFLGPSIMLIYFWIASPDLRKQFYAQFIRVKAFDRVIMLPVLLALMELFFVYSYFYFPTLFDKEPFSIGSAQYMGHQELTTAGEILLIGIIGPFSEEFLFRFFLIVYLPYLALYHTFIKKSHVTKKHVNKKVFKPFIFIESVANKIYYRVFEMNDKKIISSWVILVSFFFALVHGPDIYSFPLYFIPGILFSFVYLKYGFLASWICHGTSNAFSGIVNSIFISLLNR</sequence>
<evidence type="ECO:0000259" key="2">
    <source>
        <dbReference type="Pfam" id="PF02517"/>
    </source>
</evidence>
<evidence type="ECO:0000256" key="1">
    <source>
        <dbReference type="SAM" id="Phobius"/>
    </source>
</evidence>
<dbReference type="OrthoDB" id="2824672at2"/>
<accession>A0A0A8X0D6</accession>
<keyword evidence="1" id="KW-1133">Transmembrane helix</keyword>
<organism evidence="3 4">
    <name type="scientific">Mesobacillus selenatarsenatis (strain DSM 18680 / JCM 14380 / FERM P-15431 / SF-1)</name>
    <dbReference type="NCBI Taxonomy" id="1321606"/>
    <lineage>
        <taxon>Bacteria</taxon>
        <taxon>Bacillati</taxon>
        <taxon>Bacillota</taxon>
        <taxon>Bacilli</taxon>
        <taxon>Bacillales</taxon>
        <taxon>Bacillaceae</taxon>
        <taxon>Mesobacillus</taxon>
    </lineage>
</organism>
<keyword evidence="1" id="KW-0472">Membrane</keyword>
<feature type="domain" description="CAAX prenyl protease 2/Lysostaphin resistance protein A-like" evidence="2">
    <location>
        <begin position="121"/>
        <end position="251"/>
    </location>
</feature>
<gene>
    <name evidence="3" type="ORF">SAMD00020551_1559</name>
</gene>
<keyword evidence="4" id="KW-1185">Reference proteome</keyword>
<feature type="transmembrane region" description="Helical" evidence="1">
    <location>
        <begin position="196"/>
        <end position="213"/>
    </location>
</feature>
<dbReference type="Pfam" id="PF02517">
    <property type="entry name" value="Rce1-like"/>
    <property type="match status" value="1"/>
</dbReference>
<comment type="caution">
    <text evidence="3">The sequence shown here is derived from an EMBL/GenBank/DDBJ whole genome shotgun (WGS) entry which is preliminary data.</text>
</comment>
<dbReference type="InterPro" id="IPR003675">
    <property type="entry name" value="Rce1/LyrA-like_dom"/>
</dbReference>
<reference evidence="3 4" key="1">
    <citation type="submission" date="2013-06" db="EMBL/GenBank/DDBJ databases">
        <title>Whole genome shotgun sequence of Bacillus selenatarsenatis SF-1.</title>
        <authorList>
            <person name="Kuroda M."/>
            <person name="Sei K."/>
            <person name="Yamashita M."/>
            <person name="Ike M."/>
        </authorList>
    </citation>
    <scope>NUCLEOTIDE SEQUENCE [LARGE SCALE GENOMIC DNA]</scope>
    <source>
        <strain evidence="3 4">SF-1</strain>
    </source>
</reference>
<dbReference type="GO" id="GO:0080120">
    <property type="term" value="P:CAAX-box protein maturation"/>
    <property type="evidence" value="ECO:0007669"/>
    <property type="project" value="UniProtKB-ARBA"/>
</dbReference>
<name>A0A0A8X0D6_MESS1</name>
<dbReference type="EMBL" id="BASE01000031">
    <property type="protein sequence ID" value="GAM13415.1"/>
    <property type="molecule type" value="Genomic_DNA"/>
</dbReference>
<dbReference type="RefSeq" id="WP_041965258.1">
    <property type="nucleotide sequence ID" value="NZ_BASE01000031.1"/>
</dbReference>
<dbReference type="Proteomes" id="UP000031014">
    <property type="component" value="Unassembled WGS sequence"/>
</dbReference>
<keyword evidence="1" id="KW-0812">Transmembrane</keyword>
<evidence type="ECO:0000313" key="3">
    <source>
        <dbReference type="EMBL" id="GAM13415.1"/>
    </source>
</evidence>
<dbReference type="AlphaFoldDB" id="A0A0A8X0D6"/>
<protein>
    <recommendedName>
        <fullName evidence="2">CAAX prenyl protease 2/Lysostaphin resistance protein A-like domain-containing protein</fullName>
    </recommendedName>
</protein>
<feature type="transmembrane region" description="Helical" evidence="1">
    <location>
        <begin position="74"/>
        <end position="95"/>
    </location>
</feature>